<protein>
    <submittedName>
        <fullName evidence="3">SDR family NAD(P)-dependent oxidoreductase</fullName>
    </submittedName>
</protein>
<dbReference type="Gene3D" id="3.40.50.720">
    <property type="entry name" value="NAD(P)-binding Rossmann-like Domain"/>
    <property type="match status" value="1"/>
</dbReference>
<dbReference type="AlphaFoldDB" id="A0A934KLT3"/>
<dbReference type="EMBL" id="JAEKNN010000008">
    <property type="protein sequence ID" value="MBJ7608160.1"/>
    <property type="molecule type" value="Genomic_DNA"/>
</dbReference>
<dbReference type="PANTHER" id="PTHR43157">
    <property type="entry name" value="PHOSPHATIDYLINOSITOL-GLYCAN BIOSYNTHESIS CLASS F PROTEIN-RELATED"/>
    <property type="match status" value="1"/>
</dbReference>
<evidence type="ECO:0000313" key="4">
    <source>
        <dbReference type="Proteomes" id="UP000614410"/>
    </source>
</evidence>
<dbReference type="PRINTS" id="PR00080">
    <property type="entry name" value="SDRFAMILY"/>
</dbReference>
<dbReference type="GO" id="GO:0016491">
    <property type="term" value="F:oxidoreductase activity"/>
    <property type="evidence" value="ECO:0007669"/>
    <property type="project" value="UniProtKB-KW"/>
</dbReference>
<accession>A0A934KLT3</accession>
<dbReference type="CDD" id="cd05327">
    <property type="entry name" value="retinol-DH_like_SDR_c_like"/>
    <property type="match status" value="1"/>
</dbReference>
<evidence type="ECO:0000256" key="2">
    <source>
        <dbReference type="RuleBase" id="RU000363"/>
    </source>
</evidence>
<organism evidence="3 4">
    <name type="scientific">Candidatus Amunia macphersoniae</name>
    <dbReference type="NCBI Taxonomy" id="3127014"/>
    <lineage>
        <taxon>Bacteria</taxon>
        <taxon>Bacillati</taxon>
        <taxon>Candidatus Dormiibacterota</taxon>
        <taxon>Candidatus Dormibacteria</taxon>
        <taxon>Candidatus Aeolococcales</taxon>
        <taxon>Candidatus Aeolococcaceae</taxon>
        <taxon>Candidatus Amunia</taxon>
    </lineage>
</organism>
<keyword evidence="1" id="KW-0560">Oxidoreductase</keyword>
<dbReference type="NCBIfam" id="NF004846">
    <property type="entry name" value="PRK06197.1"/>
    <property type="match status" value="1"/>
</dbReference>
<dbReference type="PRINTS" id="PR00081">
    <property type="entry name" value="GDHRDH"/>
</dbReference>
<dbReference type="PANTHER" id="PTHR43157:SF31">
    <property type="entry name" value="PHOSPHATIDYLINOSITOL-GLYCAN BIOSYNTHESIS CLASS F PROTEIN"/>
    <property type="match status" value="1"/>
</dbReference>
<gene>
    <name evidence="3" type="ORF">JF887_01845</name>
</gene>
<dbReference type="SUPFAM" id="SSF51735">
    <property type="entry name" value="NAD(P)-binding Rossmann-fold domains"/>
    <property type="match status" value="1"/>
</dbReference>
<comment type="caution">
    <text evidence="3">The sequence shown here is derived from an EMBL/GenBank/DDBJ whole genome shotgun (WGS) entry which is preliminary data.</text>
</comment>
<dbReference type="InterPro" id="IPR002347">
    <property type="entry name" value="SDR_fam"/>
</dbReference>
<evidence type="ECO:0000256" key="1">
    <source>
        <dbReference type="ARBA" id="ARBA00023002"/>
    </source>
</evidence>
<evidence type="ECO:0000313" key="3">
    <source>
        <dbReference type="EMBL" id="MBJ7608160.1"/>
    </source>
</evidence>
<proteinExistence type="inferred from homology"/>
<name>A0A934KLT3_9BACT</name>
<comment type="similarity">
    <text evidence="2">Belongs to the short-chain dehydrogenases/reductases (SDR) family.</text>
</comment>
<dbReference type="Pfam" id="PF00106">
    <property type="entry name" value="adh_short"/>
    <property type="match status" value="1"/>
</dbReference>
<dbReference type="InterPro" id="IPR036291">
    <property type="entry name" value="NAD(P)-bd_dom_sf"/>
</dbReference>
<reference evidence="3 4" key="1">
    <citation type="submission" date="2020-10" db="EMBL/GenBank/DDBJ databases">
        <title>Ca. Dormibacterota MAGs.</title>
        <authorList>
            <person name="Montgomery K."/>
        </authorList>
    </citation>
    <scope>NUCLEOTIDE SEQUENCE [LARGE SCALE GENOMIC DNA]</scope>
    <source>
        <strain evidence="3">Mitchell_Peninsula_5</strain>
    </source>
</reference>
<sequence length="297" mass="31437">MKSKQWTTGDLPDMSGKTVVVTGASSGLGIATARGLAGAGARVIMAVRNVAKGEQVAGGIHGKTEVRRLELTSLASVREFADAWSGDLDILINNAGIMQVPEGKTDDGFELQIGTNHLGHFALTNLLLPHIIDRVVTVSSLLSTRGRLDVDDLNWERRRYRASAAYADSKQANLLFTLELQRRLTAEGSSVRAVSAHPGIARTNLSGHFTGVQGVGAAIVGSLMTQDVERGALPTVYAATQDIPGNTFVGPDGFAHLRGYPVVVQPSRASQDPVLAARLWARSAELTKVDSPVPTPA</sequence>
<dbReference type="Proteomes" id="UP000614410">
    <property type="component" value="Unassembled WGS sequence"/>
</dbReference>